<reference evidence="2 3" key="1">
    <citation type="submission" date="2019-08" db="EMBL/GenBank/DDBJ databases">
        <authorList>
            <person name="Guy L."/>
        </authorList>
    </citation>
    <scope>NUCLEOTIDE SEQUENCE [LARGE SCALE GENOMIC DNA]</scope>
    <source>
        <strain evidence="2 3">SGT-108</strain>
    </source>
</reference>
<protein>
    <recommendedName>
        <fullName evidence="4">Type IV secretion system protein IcmL</fullName>
    </recommendedName>
</protein>
<dbReference type="InterPro" id="IPR021055">
    <property type="entry name" value="T4BSS_IcmL/DotI"/>
</dbReference>
<keyword evidence="1" id="KW-1133">Transmembrane helix</keyword>
<keyword evidence="1" id="KW-0472">Membrane</keyword>
<dbReference type="AlphaFoldDB" id="A0A5E4PJD9"/>
<dbReference type="Proteomes" id="UP000324194">
    <property type="component" value="Chromosome 1"/>
</dbReference>
<evidence type="ECO:0008006" key="4">
    <source>
        <dbReference type="Google" id="ProtNLM"/>
    </source>
</evidence>
<dbReference type="Pfam" id="PF11393">
    <property type="entry name" value="T4BSS_DotI_IcmL"/>
    <property type="match status" value="1"/>
</dbReference>
<sequence length="219" mass="24464">MAGEEVNVSELRDSFYRDSFGRVIFVIVSVGVCIVTLAALSLYFYLDKPPPVIFPVDNEMRVQKPVPLNQPYLSTPDLLQWVADVVPRSFVLDFNHYNDQLKDYTQYFTSDGWKTFLNQLNIYANYNNVQAYKLFVTGTPSAAPFIMREGVIPESGKYGWWVQMPVTINYAGYKPPSGTTLTLQFLVVRVSTLNNLTGVGIDNVIQAPITTGNQAGGNG</sequence>
<proteinExistence type="predicted"/>
<dbReference type="EMBL" id="LR699119">
    <property type="protein sequence ID" value="VVC76685.1"/>
    <property type="molecule type" value="Genomic_DNA"/>
</dbReference>
<name>A0A5E4PJD9_9COXI</name>
<gene>
    <name evidence="2" type="ORF">AQUSIP_20090</name>
</gene>
<keyword evidence="3" id="KW-1185">Reference proteome</keyword>
<accession>A0A5E4PJD9</accession>
<dbReference type="RefSeq" id="WP_148339991.1">
    <property type="nucleotide sequence ID" value="NZ_LR699119.1"/>
</dbReference>
<dbReference type="KEGG" id="asip:AQUSIP_20090"/>
<evidence type="ECO:0000313" key="3">
    <source>
        <dbReference type="Proteomes" id="UP000324194"/>
    </source>
</evidence>
<dbReference type="OrthoDB" id="5615361at2"/>
<organism evidence="2 3">
    <name type="scientific">Aquicella siphonis</name>
    <dbReference type="NCBI Taxonomy" id="254247"/>
    <lineage>
        <taxon>Bacteria</taxon>
        <taxon>Pseudomonadati</taxon>
        <taxon>Pseudomonadota</taxon>
        <taxon>Gammaproteobacteria</taxon>
        <taxon>Legionellales</taxon>
        <taxon>Coxiellaceae</taxon>
        <taxon>Aquicella</taxon>
    </lineage>
</organism>
<evidence type="ECO:0000256" key="1">
    <source>
        <dbReference type="SAM" id="Phobius"/>
    </source>
</evidence>
<keyword evidence="1" id="KW-0812">Transmembrane</keyword>
<feature type="transmembrane region" description="Helical" evidence="1">
    <location>
        <begin position="20"/>
        <end position="46"/>
    </location>
</feature>
<evidence type="ECO:0000313" key="2">
    <source>
        <dbReference type="EMBL" id="VVC76685.1"/>
    </source>
</evidence>
<dbReference type="CDD" id="cd16385">
    <property type="entry name" value="IcmL"/>
    <property type="match status" value="1"/>
</dbReference>